<feature type="compositionally biased region" description="Basic and acidic residues" evidence="6">
    <location>
        <begin position="370"/>
        <end position="379"/>
    </location>
</feature>
<sequence>MIPALVSRQAPGPPGPPPSPEYLAENIAPKLLAIDCTLFGLAMITVLMRYYVRIFMLKMFGWDDVMMLISAILSITCLALFVKLIELGLGKHVEALTMGVADPTQLIYDIFAYMYFYSLFIIFAYSFIKLSIGFFLLRLADRTRWRRFLQGTIGFLIIFTLGSTLAIIFQCIPVRAGWDHKYRAEHPETKCYDPEIFKNVGVFNSSINIATDLLFALIPIPMIWKLQVNFRTKVGLGVILGLGFFASAIAIYKTPMQYNFFKEPDWSGKGSWYYIWQQVEMNVGIMAACLPTLKPLFANFFGHIRAMTSGSQGRSTGLSKPYNSNGYFRQNEPTDRSFALKEINSSLASTAQQGAYSAESPTVYGGSNWESRRQSKGGESDESILPLQGAPHLQPKGRVIIRTTEVNVS</sequence>
<evidence type="ECO:0000256" key="3">
    <source>
        <dbReference type="ARBA" id="ARBA00022989"/>
    </source>
</evidence>
<comment type="subcellular location">
    <subcellularLocation>
        <location evidence="1">Membrane</location>
        <topology evidence="1">Multi-pass membrane protein</topology>
    </subcellularLocation>
</comment>
<evidence type="ECO:0000259" key="8">
    <source>
        <dbReference type="Pfam" id="PF20684"/>
    </source>
</evidence>
<evidence type="ECO:0000313" key="9">
    <source>
        <dbReference type="EMBL" id="PSN73976.1"/>
    </source>
</evidence>
<dbReference type="OrthoDB" id="5022096at2759"/>
<reference evidence="9 10" key="1">
    <citation type="journal article" date="2018" name="Front. Microbiol.">
        <title>Genome-Wide Analysis of Corynespora cassiicola Leaf Fall Disease Putative Effectors.</title>
        <authorList>
            <person name="Lopez D."/>
            <person name="Ribeiro S."/>
            <person name="Label P."/>
            <person name="Fumanal B."/>
            <person name="Venisse J.S."/>
            <person name="Kohler A."/>
            <person name="de Oliveira R.R."/>
            <person name="Labutti K."/>
            <person name="Lipzen A."/>
            <person name="Lail K."/>
            <person name="Bauer D."/>
            <person name="Ohm R.A."/>
            <person name="Barry K.W."/>
            <person name="Spatafora J."/>
            <person name="Grigoriev I.V."/>
            <person name="Martin F.M."/>
            <person name="Pujade-Renaud V."/>
        </authorList>
    </citation>
    <scope>NUCLEOTIDE SEQUENCE [LARGE SCALE GENOMIC DNA]</scope>
    <source>
        <strain evidence="9 10">Philippines</strain>
    </source>
</reference>
<feature type="transmembrane region" description="Helical" evidence="7">
    <location>
        <begin position="202"/>
        <end position="222"/>
    </location>
</feature>
<gene>
    <name evidence="9" type="ORF">BS50DRAFT_670466</name>
</gene>
<dbReference type="STRING" id="1448308.A0A2T2P8S5"/>
<evidence type="ECO:0000313" key="10">
    <source>
        <dbReference type="Proteomes" id="UP000240883"/>
    </source>
</evidence>
<evidence type="ECO:0000256" key="2">
    <source>
        <dbReference type="ARBA" id="ARBA00022692"/>
    </source>
</evidence>
<proteinExistence type="inferred from homology"/>
<dbReference type="Proteomes" id="UP000240883">
    <property type="component" value="Unassembled WGS sequence"/>
</dbReference>
<evidence type="ECO:0000256" key="7">
    <source>
        <dbReference type="SAM" id="Phobius"/>
    </source>
</evidence>
<dbReference type="PANTHER" id="PTHR33048">
    <property type="entry name" value="PTH11-LIKE INTEGRAL MEMBRANE PROTEIN (AFU_ORTHOLOGUE AFUA_5G11245)"/>
    <property type="match status" value="1"/>
</dbReference>
<dbReference type="EMBL" id="KZ678128">
    <property type="protein sequence ID" value="PSN73976.1"/>
    <property type="molecule type" value="Genomic_DNA"/>
</dbReference>
<dbReference type="GO" id="GO:0016020">
    <property type="term" value="C:membrane"/>
    <property type="evidence" value="ECO:0007669"/>
    <property type="project" value="UniProtKB-SubCell"/>
</dbReference>
<evidence type="ECO:0000256" key="1">
    <source>
        <dbReference type="ARBA" id="ARBA00004141"/>
    </source>
</evidence>
<feature type="region of interest" description="Disordered" evidence="6">
    <location>
        <begin position="351"/>
        <end position="394"/>
    </location>
</feature>
<organism evidence="9 10">
    <name type="scientific">Corynespora cassiicola Philippines</name>
    <dbReference type="NCBI Taxonomy" id="1448308"/>
    <lineage>
        <taxon>Eukaryota</taxon>
        <taxon>Fungi</taxon>
        <taxon>Dikarya</taxon>
        <taxon>Ascomycota</taxon>
        <taxon>Pezizomycotina</taxon>
        <taxon>Dothideomycetes</taxon>
        <taxon>Pleosporomycetidae</taxon>
        <taxon>Pleosporales</taxon>
        <taxon>Corynesporascaceae</taxon>
        <taxon>Corynespora</taxon>
    </lineage>
</organism>
<dbReference type="InterPro" id="IPR049326">
    <property type="entry name" value="Rhodopsin_dom_fungi"/>
</dbReference>
<evidence type="ECO:0000256" key="4">
    <source>
        <dbReference type="ARBA" id="ARBA00023136"/>
    </source>
</evidence>
<keyword evidence="10" id="KW-1185">Reference proteome</keyword>
<feature type="transmembrane region" description="Helical" evidence="7">
    <location>
        <begin position="148"/>
        <end position="169"/>
    </location>
</feature>
<name>A0A2T2P8S5_CORCC</name>
<dbReference type="PANTHER" id="PTHR33048:SF96">
    <property type="entry name" value="INTEGRAL MEMBRANE PROTEIN"/>
    <property type="match status" value="1"/>
</dbReference>
<evidence type="ECO:0000256" key="5">
    <source>
        <dbReference type="ARBA" id="ARBA00038359"/>
    </source>
</evidence>
<keyword evidence="2 7" id="KW-0812">Transmembrane</keyword>
<feature type="transmembrane region" description="Helical" evidence="7">
    <location>
        <begin position="64"/>
        <end position="85"/>
    </location>
</feature>
<accession>A0A2T2P8S5</accession>
<evidence type="ECO:0000256" key="6">
    <source>
        <dbReference type="SAM" id="MobiDB-lite"/>
    </source>
</evidence>
<feature type="transmembrane region" description="Helical" evidence="7">
    <location>
        <begin position="31"/>
        <end position="52"/>
    </location>
</feature>
<keyword evidence="4 7" id="KW-0472">Membrane</keyword>
<dbReference type="InterPro" id="IPR052337">
    <property type="entry name" value="SAT4-like"/>
</dbReference>
<feature type="transmembrane region" description="Helical" evidence="7">
    <location>
        <begin position="234"/>
        <end position="252"/>
    </location>
</feature>
<dbReference type="Pfam" id="PF20684">
    <property type="entry name" value="Fung_rhodopsin"/>
    <property type="match status" value="1"/>
</dbReference>
<dbReference type="AlphaFoldDB" id="A0A2T2P8S5"/>
<feature type="domain" description="Rhodopsin" evidence="8">
    <location>
        <begin position="48"/>
        <end position="298"/>
    </location>
</feature>
<protein>
    <recommendedName>
        <fullName evidence="8">Rhodopsin domain-containing protein</fullName>
    </recommendedName>
</protein>
<feature type="transmembrane region" description="Helical" evidence="7">
    <location>
        <begin position="105"/>
        <end position="128"/>
    </location>
</feature>
<keyword evidence="3 7" id="KW-1133">Transmembrane helix</keyword>
<comment type="similarity">
    <text evidence="5">Belongs to the SAT4 family.</text>
</comment>